<evidence type="ECO:0000313" key="9">
    <source>
        <dbReference type="Proteomes" id="UP000887572"/>
    </source>
</evidence>
<dbReference type="GO" id="GO:0006884">
    <property type="term" value="P:cell volume homeostasis"/>
    <property type="evidence" value="ECO:0007669"/>
    <property type="project" value="TreeGrafter"/>
</dbReference>
<feature type="transmembrane region" description="Helical" evidence="6">
    <location>
        <begin position="706"/>
        <end position="725"/>
    </location>
</feature>
<dbReference type="PANTHER" id="PTHR11827">
    <property type="entry name" value="SOLUTE CARRIER FAMILY 12, CATION COTRANSPORTERS"/>
    <property type="match status" value="1"/>
</dbReference>
<feature type="domain" description="SLC12A transporter C-terminal" evidence="8">
    <location>
        <begin position="917"/>
        <end position="1205"/>
    </location>
</feature>
<dbReference type="WBParaSite" id="Gr19_v10_g11232.t2">
    <property type="protein sequence ID" value="Gr19_v10_g11232.t2"/>
    <property type="gene ID" value="Gr19_v10_g11232"/>
</dbReference>
<evidence type="ECO:0000256" key="2">
    <source>
        <dbReference type="ARBA" id="ARBA00022692"/>
    </source>
</evidence>
<dbReference type="GO" id="GO:0015379">
    <property type="term" value="F:potassium:chloride symporter activity"/>
    <property type="evidence" value="ECO:0007669"/>
    <property type="project" value="TreeGrafter"/>
</dbReference>
<feature type="domain" description="Amino acid permease/ SLC12A" evidence="7">
    <location>
        <begin position="498"/>
        <end position="790"/>
    </location>
</feature>
<feature type="region of interest" description="Disordered" evidence="5">
    <location>
        <begin position="117"/>
        <end position="156"/>
    </location>
</feature>
<dbReference type="AlphaFoldDB" id="A0A914GVT3"/>
<keyword evidence="4 6" id="KW-0472">Membrane</keyword>
<dbReference type="InterPro" id="IPR018491">
    <property type="entry name" value="SLC12_C"/>
</dbReference>
<evidence type="ECO:0000256" key="5">
    <source>
        <dbReference type="SAM" id="MobiDB-lite"/>
    </source>
</evidence>
<feature type="compositionally biased region" description="Polar residues" evidence="5">
    <location>
        <begin position="1045"/>
        <end position="1070"/>
    </location>
</feature>
<feature type="compositionally biased region" description="Polar residues" evidence="5">
    <location>
        <begin position="66"/>
        <end position="81"/>
    </location>
</feature>
<dbReference type="InterPro" id="IPR004841">
    <property type="entry name" value="AA-permease/SLC12A_dom"/>
</dbReference>
<feature type="transmembrane region" description="Helical" evidence="6">
    <location>
        <begin position="678"/>
        <end position="699"/>
    </location>
</feature>
<dbReference type="GO" id="GO:0055075">
    <property type="term" value="P:potassium ion homeostasis"/>
    <property type="evidence" value="ECO:0007669"/>
    <property type="project" value="TreeGrafter"/>
</dbReference>
<reference evidence="10" key="1">
    <citation type="submission" date="2022-11" db="UniProtKB">
        <authorList>
            <consortium name="WormBaseParasite"/>
        </authorList>
    </citation>
    <scope>IDENTIFICATION</scope>
</reference>
<evidence type="ECO:0000256" key="4">
    <source>
        <dbReference type="ARBA" id="ARBA00023136"/>
    </source>
</evidence>
<evidence type="ECO:0000313" key="10">
    <source>
        <dbReference type="WBParaSite" id="Gr19_v10_g11232.t2"/>
    </source>
</evidence>
<feature type="transmembrane region" description="Helical" evidence="6">
    <location>
        <begin position="265"/>
        <end position="290"/>
    </location>
</feature>
<keyword evidence="3 6" id="KW-1133">Transmembrane helix</keyword>
<dbReference type="Gene3D" id="1.20.1740.10">
    <property type="entry name" value="Amino acid/polyamine transporter I"/>
    <property type="match status" value="1"/>
</dbReference>
<dbReference type="Proteomes" id="UP000887572">
    <property type="component" value="Unplaced"/>
</dbReference>
<dbReference type="Pfam" id="PF03522">
    <property type="entry name" value="SLC12"/>
    <property type="match status" value="1"/>
</dbReference>
<dbReference type="GO" id="GO:0055064">
    <property type="term" value="P:chloride ion homeostasis"/>
    <property type="evidence" value="ECO:0007669"/>
    <property type="project" value="TreeGrafter"/>
</dbReference>
<dbReference type="PANTHER" id="PTHR11827:SF53">
    <property type="entry name" value="K+_CL-COTRANSPORTER"/>
    <property type="match status" value="1"/>
</dbReference>
<feature type="transmembrane region" description="Helical" evidence="6">
    <location>
        <begin position="650"/>
        <end position="672"/>
    </location>
</feature>
<evidence type="ECO:0000259" key="7">
    <source>
        <dbReference type="Pfam" id="PF00324"/>
    </source>
</evidence>
<feature type="transmembrane region" description="Helical" evidence="6">
    <location>
        <begin position="365"/>
        <end position="382"/>
    </location>
</feature>
<evidence type="ECO:0000259" key="8">
    <source>
        <dbReference type="Pfam" id="PF03522"/>
    </source>
</evidence>
<dbReference type="GO" id="GO:1990573">
    <property type="term" value="P:potassium ion import across plasma membrane"/>
    <property type="evidence" value="ECO:0007669"/>
    <property type="project" value="TreeGrafter"/>
</dbReference>
<dbReference type="GO" id="GO:0005886">
    <property type="term" value="C:plasma membrane"/>
    <property type="evidence" value="ECO:0007669"/>
    <property type="project" value="TreeGrafter"/>
</dbReference>
<feature type="compositionally biased region" description="Low complexity" evidence="5">
    <location>
        <begin position="127"/>
        <end position="147"/>
    </location>
</feature>
<sequence>MVRSDESSKSKQKEECSGGKSRSSSEREAKQGLQGKTFMRKKVAERNSDLICPPNVAENVKDKNCNGKNHNGSGLSATSTEVRSHTHTAFEVTPSPPLPLTPNPQYRQQKVRIQLGADESPQKAKLDSQPLLLDSPLSSSAGAVSSNHHPRRNHSHLSLSNLTHHHLGAELGFLSWSSFRKKANDTENSDFALYDNELAHNFIAPYVSGYTTPGPVEREASKHKKANLGVMLGVYLPTIQHILGVTMFIRLAWCVGVAGVGHTFLMLFLCCLCTFLTCISVSAVATNGVVEGGGAYFMISRNLGPEFGSAVGILFYLANTVATAMYLVGGVEILLLYIFPGLTLGGPEIHTDTGPFGMMSNNMRFYGTILLIIEFFIVAMGVRFVQLLAPVSLICVIVSILACYAGGIEKTLRPESGQRICMFGDSLLQAQMVLPENVPISNICDYCNSSYLANRILGSTVVNNSQFACVNGYPGYGSDALMNNFFPNYPAFGEYSHGQNANQKTEVFQDVTSSFFLILAIYFPAVTGILTGTNMSGDLANPQRSIPGGTIAAQLTTSFVYFSLALVFGASIRPELLRDKYGQSLRGGMVVASLAWPSEWVLLIGSFLSTFGAALQCLCSAPRLLQSIAKDDVIPFLQPFAKVTKKNEPFFGLLLTTLIAELGILIGAMDSIAAVLDFFFLMCYAFVNIICALHSILGAPNWRPRYIYYHWSLSVLGAALCFFIMFSTHWHYAILSILLCILIYKYVEWKGAKKEWGDGIRGLALSTAQYSLMQIPEKDPHPKNWRPQLLILQSMPWSKELVDLRYLNLLNFTSQLKAGKGLTMVVSFLRGNPSNENDMNSAQQVKKRMETDMGELGLRGFAKTLLYDEDQITGSVNTLIQSIGIGGLKPNTLLLSWPTKAVGEDEAADSEYRTFTDKLLAGAVSGMALLVAKGITEFPSNVKLSGYLDVYWIVRDGGLCVLITFLLKQSKVWRNCKIRIVAVARPQENSAKLKKQLHHYVYQLRIDAEILVTEINDPALSKTAFERTLLMEERTKMLKQMQRRGISSNHSQINGDANIRTSQSQNVENGLTQEEQTKTLEEDDALEGDTEMKVQNDDDGEGAVEEIQTSEAMKGISVPFADSAKQRIMRALDRRKVQKMHGAIRLNELILEHSSNSQLVLFSLPKPPFLEEEVDDYIQYLEVISDKLRKVLFVRGTGAEVITTSS</sequence>
<organism evidence="9 10">
    <name type="scientific">Globodera rostochiensis</name>
    <name type="common">Golden nematode worm</name>
    <name type="synonym">Heterodera rostochiensis</name>
    <dbReference type="NCBI Taxonomy" id="31243"/>
    <lineage>
        <taxon>Eukaryota</taxon>
        <taxon>Metazoa</taxon>
        <taxon>Ecdysozoa</taxon>
        <taxon>Nematoda</taxon>
        <taxon>Chromadorea</taxon>
        <taxon>Rhabditida</taxon>
        <taxon>Tylenchina</taxon>
        <taxon>Tylenchomorpha</taxon>
        <taxon>Tylenchoidea</taxon>
        <taxon>Heteroderidae</taxon>
        <taxon>Heteroderinae</taxon>
        <taxon>Globodera</taxon>
    </lineage>
</organism>
<dbReference type="InterPro" id="IPR004842">
    <property type="entry name" value="SLC12A_fam"/>
</dbReference>
<feature type="region of interest" description="Disordered" evidence="5">
    <location>
        <begin position="1"/>
        <end position="104"/>
    </location>
</feature>
<name>A0A914GVT3_GLORO</name>
<feature type="compositionally biased region" description="Basic and acidic residues" evidence="5">
    <location>
        <begin position="1"/>
        <end position="30"/>
    </location>
</feature>
<evidence type="ECO:0000256" key="1">
    <source>
        <dbReference type="ARBA" id="ARBA00004141"/>
    </source>
</evidence>
<evidence type="ECO:0000256" key="6">
    <source>
        <dbReference type="SAM" id="Phobius"/>
    </source>
</evidence>
<dbReference type="GO" id="GO:0007268">
    <property type="term" value="P:chemical synaptic transmission"/>
    <property type="evidence" value="ECO:0007669"/>
    <property type="project" value="TreeGrafter"/>
</dbReference>
<feature type="transmembrane region" description="Helical" evidence="6">
    <location>
        <begin position="228"/>
        <end position="253"/>
    </location>
</feature>
<dbReference type="Pfam" id="PF00324">
    <property type="entry name" value="AA_permease"/>
    <property type="match status" value="2"/>
</dbReference>
<keyword evidence="9" id="KW-1185">Reference proteome</keyword>
<evidence type="ECO:0000256" key="3">
    <source>
        <dbReference type="ARBA" id="ARBA00022989"/>
    </source>
</evidence>
<comment type="subcellular location">
    <subcellularLocation>
        <location evidence="1">Membrane</location>
        <topology evidence="1">Multi-pass membrane protein</topology>
    </subcellularLocation>
</comment>
<feature type="transmembrane region" description="Helical" evidence="6">
    <location>
        <begin position="551"/>
        <end position="572"/>
    </location>
</feature>
<protein>
    <submittedName>
        <fullName evidence="10">Uncharacterized protein</fullName>
    </submittedName>
</protein>
<feature type="transmembrane region" description="Helical" evidence="6">
    <location>
        <begin position="388"/>
        <end position="408"/>
    </location>
</feature>
<feature type="transmembrane region" description="Helical" evidence="6">
    <location>
        <begin position="324"/>
        <end position="344"/>
    </location>
</feature>
<dbReference type="GO" id="GO:0045202">
    <property type="term" value="C:synapse"/>
    <property type="evidence" value="ECO:0007669"/>
    <property type="project" value="GOC"/>
</dbReference>
<feature type="transmembrane region" description="Helical" evidence="6">
    <location>
        <begin position="511"/>
        <end position="531"/>
    </location>
</feature>
<feature type="domain" description="Amino acid permease/ SLC12A" evidence="7">
    <location>
        <begin position="234"/>
        <end position="407"/>
    </location>
</feature>
<proteinExistence type="predicted"/>
<feature type="region of interest" description="Disordered" evidence="5">
    <location>
        <begin position="1042"/>
        <end position="1101"/>
    </location>
</feature>
<feature type="transmembrane region" description="Helical" evidence="6">
    <location>
        <begin position="302"/>
        <end position="318"/>
    </location>
</feature>
<keyword evidence="2 6" id="KW-0812">Transmembrane</keyword>
<accession>A0A914GVT3</accession>